<protein>
    <submittedName>
        <fullName evidence="2">Formyl-coenzyme A transferase (Formyl-CoA transferase)</fullName>
        <ecNumber evidence="2">2.8.3.16</ecNumber>
    </submittedName>
</protein>
<name>Q0RMJ0_FRAAA</name>
<dbReference type="InterPro" id="IPR003673">
    <property type="entry name" value="CoA-Trfase_fam_III"/>
</dbReference>
<dbReference type="PANTHER" id="PTHR48207">
    <property type="entry name" value="SUCCINATE--HYDROXYMETHYLGLUTARATE COA-TRANSFERASE"/>
    <property type="match status" value="1"/>
</dbReference>
<sequence>MGGTRGGGWSDEPASNLLDSEAPYYDTYSLGMFLADLDADVIKVEAPPRGDYLRYFLGQLEPGYSVPHLQVNKNKRSIALDVRADAGREVFWRLLDGAESFLDG</sequence>
<keyword evidence="3" id="KW-1185">Reference proteome</keyword>
<organism evidence="2 3">
    <name type="scientific">Frankia alni (strain DSM 45986 / CECT 9034 / ACN14a)</name>
    <dbReference type="NCBI Taxonomy" id="326424"/>
    <lineage>
        <taxon>Bacteria</taxon>
        <taxon>Bacillati</taxon>
        <taxon>Actinomycetota</taxon>
        <taxon>Actinomycetes</taxon>
        <taxon>Frankiales</taxon>
        <taxon>Frankiaceae</taxon>
        <taxon>Frankia</taxon>
    </lineage>
</organism>
<dbReference type="EC" id="2.8.3.16" evidence="2"/>
<dbReference type="PANTHER" id="PTHR48207:SF3">
    <property type="entry name" value="SUCCINATE--HYDROXYMETHYLGLUTARATE COA-TRANSFERASE"/>
    <property type="match status" value="1"/>
</dbReference>
<evidence type="ECO:0000256" key="1">
    <source>
        <dbReference type="ARBA" id="ARBA00022679"/>
    </source>
</evidence>
<dbReference type="Pfam" id="PF02515">
    <property type="entry name" value="CoA_transf_3"/>
    <property type="match status" value="1"/>
</dbReference>
<dbReference type="Gene3D" id="3.40.50.10540">
    <property type="entry name" value="Crotonobetainyl-coa:carnitine coa-transferase, domain 1"/>
    <property type="match status" value="1"/>
</dbReference>
<dbReference type="STRING" id="326424.FRAAL2614"/>
<gene>
    <name evidence="2" type="ordered locus">FRAAL2614</name>
</gene>
<reference evidence="2 3" key="1">
    <citation type="journal article" date="2007" name="Genome Res.">
        <title>Genome characteristics of facultatively symbiotic Frankia sp. strains reflect host range and host plant biogeography.</title>
        <authorList>
            <person name="Normand P."/>
            <person name="Lapierre P."/>
            <person name="Tisa L.S."/>
            <person name="Gogarten J.P."/>
            <person name="Alloisio N."/>
            <person name="Bagnarol E."/>
            <person name="Bassi C.A."/>
            <person name="Berry A.M."/>
            <person name="Bickhart D.M."/>
            <person name="Choisne N."/>
            <person name="Couloux A."/>
            <person name="Cournoyer B."/>
            <person name="Cruveiller S."/>
            <person name="Daubin V."/>
            <person name="Demange N."/>
            <person name="Francino M.P."/>
            <person name="Goltsman E."/>
            <person name="Huang Y."/>
            <person name="Kopp O.R."/>
            <person name="Labarre L."/>
            <person name="Lapidus A."/>
            <person name="Lavire C."/>
            <person name="Marechal J."/>
            <person name="Martinez M."/>
            <person name="Mastronunzio J.E."/>
            <person name="Mullin B.C."/>
            <person name="Niemann J."/>
            <person name="Pujic P."/>
            <person name="Rawnsley T."/>
            <person name="Rouy Z."/>
            <person name="Schenowitz C."/>
            <person name="Sellstedt A."/>
            <person name="Tavares F."/>
            <person name="Tomkins J.P."/>
            <person name="Vallenet D."/>
            <person name="Valverde C."/>
            <person name="Wall L.G."/>
            <person name="Wang Y."/>
            <person name="Medigue C."/>
            <person name="Benson D.R."/>
        </authorList>
    </citation>
    <scope>NUCLEOTIDE SEQUENCE [LARGE SCALE GENOMIC DNA]</scope>
    <source>
        <strain evidence="3">DSM 45986 / CECT 9034 / ACN14a</strain>
    </source>
</reference>
<dbReference type="HOGENOM" id="CLU_2245991_0_0_11"/>
<evidence type="ECO:0000313" key="3">
    <source>
        <dbReference type="Proteomes" id="UP000000657"/>
    </source>
</evidence>
<dbReference type="AlphaFoldDB" id="Q0RMJ0"/>
<proteinExistence type="predicted"/>
<keyword evidence="1 2" id="KW-0808">Transferase</keyword>
<dbReference type="GO" id="GO:0033608">
    <property type="term" value="F:formyl-CoA transferase activity"/>
    <property type="evidence" value="ECO:0007669"/>
    <property type="project" value="UniProtKB-EC"/>
</dbReference>
<dbReference type="Proteomes" id="UP000000657">
    <property type="component" value="Chromosome"/>
</dbReference>
<dbReference type="InterPro" id="IPR050483">
    <property type="entry name" value="CoA-transferase_III_domain"/>
</dbReference>
<dbReference type="InterPro" id="IPR023606">
    <property type="entry name" value="CoA-Trfase_III_dom_1_sf"/>
</dbReference>
<dbReference type="EMBL" id="CT573213">
    <property type="protein sequence ID" value="CAJ61261.1"/>
    <property type="molecule type" value="Genomic_DNA"/>
</dbReference>
<dbReference type="eggNOG" id="COG1804">
    <property type="taxonomic scope" value="Bacteria"/>
</dbReference>
<dbReference type="KEGG" id="fal:FRAAL2614"/>
<dbReference type="SUPFAM" id="SSF89796">
    <property type="entry name" value="CoA-transferase family III (CaiB/BaiF)"/>
    <property type="match status" value="1"/>
</dbReference>
<evidence type="ECO:0000313" key="2">
    <source>
        <dbReference type="EMBL" id="CAJ61261.1"/>
    </source>
</evidence>
<accession>Q0RMJ0</accession>